<sequence length="386" mass="36647">MSAVGGSGGTGGAGGAGSGTKAGGPGSVGGHGGNATLIGNGGDGGAGGAGGAGSPAGAPGNGGTGGTGGVLFGQSGSSGPPGAAALAFPSLSSSVPILGPYEDLIANTVANLASIGNTWLADPAPFLQQYLANQFGYGQLTLTALTDATRDFAIGLAGIPPSLQSALQALAAGDVSGAVTDVLGAVVKVFVSGVDASDLSNILLLGPVGDLFPILSIPGAMSQNFTNVVMTVTDTTIAFSIDTTNLTGVMTFGLPLAMTLNAVGSPITTAIAFAESTTAFVSAVQAGNLQAAAAALVGAPANVANGFLNGEARLPLALPTSATGGIPVTVEVPVGGILAPLQPFQATAVIPVIGPVTVTLEGTPAGGIVPALVNYAPTQLAQAIAP</sequence>
<name>A0A9P2H828_MYCTX</name>
<evidence type="ECO:0000313" key="3">
    <source>
        <dbReference type="Proteomes" id="UP000005088"/>
    </source>
</evidence>
<gene>
    <name evidence="2" type="ORF">TBOG_02164</name>
</gene>
<dbReference type="AlphaFoldDB" id="A0A9P2H828"/>
<organism evidence="2 3">
    <name type="scientific">Mycobacterium tuberculosis variant africanum K85</name>
    <dbReference type="NCBI Taxonomy" id="611304"/>
    <lineage>
        <taxon>Bacteria</taxon>
        <taxon>Bacillati</taxon>
        <taxon>Actinomycetota</taxon>
        <taxon>Actinomycetes</taxon>
        <taxon>Mycobacteriales</taxon>
        <taxon>Mycobacteriaceae</taxon>
        <taxon>Mycobacterium</taxon>
        <taxon>Mycobacterium tuberculosis complex</taxon>
    </lineage>
</organism>
<accession>A0A9P2H828</accession>
<evidence type="ECO:0000256" key="1">
    <source>
        <dbReference type="SAM" id="MobiDB-lite"/>
    </source>
</evidence>
<protein>
    <submittedName>
        <fullName evidence="2">PE-PGRS family protein</fullName>
    </submittedName>
</protein>
<feature type="compositionally biased region" description="Gly residues" evidence="1">
    <location>
        <begin position="1"/>
        <end position="71"/>
    </location>
</feature>
<feature type="region of interest" description="Disordered" evidence="1">
    <location>
        <begin position="1"/>
        <end position="74"/>
    </location>
</feature>
<dbReference type="EMBL" id="GG663503">
    <property type="protein sequence ID" value="EFD43329.2"/>
    <property type="molecule type" value="Genomic_DNA"/>
</dbReference>
<dbReference type="Proteomes" id="UP000005088">
    <property type="component" value="Unassembled WGS sequence"/>
</dbReference>
<reference evidence="3" key="1">
    <citation type="submission" date="2009-03" db="EMBL/GenBank/DDBJ databases">
        <title>The Genome Sequence of Mycobacterium africanum strain K85 (originally listed here as Mycobacterium tuberculosis).</title>
        <authorList>
            <consortium name="The Broad Institute Genome Sequencing Platform"/>
            <person name="Small P."/>
            <person name="Gagneaux S."/>
            <person name="Hopewell P."/>
            <person name="Young S.K."/>
            <person name="Kodira C.D."/>
            <person name="Zeng Q."/>
            <person name="Koehrsen M."/>
            <person name="Alvarado L."/>
            <person name="Berlin A."/>
            <person name="Borenstein D."/>
            <person name="Chen Z."/>
            <person name="Engels R."/>
            <person name="Freedman E."/>
            <person name="Gellesch M."/>
            <person name="Goldberg J."/>
            <person name="Griggs A."/>
            <person name="Gujja S."/>
            <person name="Heiman D."/>
            <person name="Hepburn T."/>
            <person name="Howarth C."/>
            <person name="Jen D."/>
            <person name="Larson L."/>
            <person name="Lewis B."/>
            <person name="Mehta T."/>
            <person name="Park D."/>
            <person name="Pearson M."/>
            <person name="Roberts A."/>
            <person name="Saif S."/>
            <person name="Shea T."/>
            <person name="Shenoy N."/>
            <person name="Sisk P."/>
            <person name="Stolte C."/>
            <person name="Sykes S."/>
            <person name="Walk T."/>
            <person name="White J."/>
            <person name="Yandava C."/>
            <person name="Nusbaum C."/>
            <person name="Galagan J."/>
            <person name="Birren B."/>
        </authorList>
    </citation>
    <scope>NUCLEOTIDE SEQUENCE [LARGE SCALE GENOMIC DNA]</scope>
    <source>
        <strain evidence="3">K85</strain>
    </source>
</reference>
<proteinExistence type="predicted"/>
<evidence type="ECO:0000313" key="2">
    <source>
        <dbReference type="EMBL" id="EFD43329.2"/>
    </source>
</evidence>